<feature type="transmembrane region" description="Helical" evidence="1">
    <location>
        <begin position="48"/>
        <end position="69"/>
    </location>
</feature>
<sequence>MLVLLFGVLVILSLSTSGGRGGGPVWHGACMAACVCLSRWGQGLGQAGPACVMAVGLAGLLGLLGVQMLHVPGGARERSGLRLAGGLACIAVLAQVIMQGPQVDMTARLMGMTGLAAILCGVWGVCIARGPVALCAGLACGLDGVMLLAARADSLLVMGEVIIAAIGLNILLATHPRSHGGAA</sequence>
<protein>
    <submittedName>
        <fullName evidence="2">Uncharacterized protein</fullName>
    </submittedName>
</protein>
<feature type="transmembrane region" description="Helical" evidence="1">
    <location>
        <begin position="155"/>
        <end position="174"/>
    </location>
</feature>
<name>A0A850NZG9_9PROT</name>
<gene>
    <name evidence="2" type="ORF">HUK81_02645</name>
</gene>
<keyword evidence="1" id="KW-0812">Transmembrane</keyword>
<dbReference type="Proteomes" id="UP000522590">
    <property type="component" value="Unassembled WGS sequence"/>
</dbReference>
<reference evidence="2 3" key="1">
    <citation type="submission" date="2020-06" db="EMBL/GenBank/DDBJ databases">
        <title>Description of novel acetic acid bacteria.</title>
        <authorList>
            <person name="Sombolestani A."/>
        </authorList>
    </citation>
    <scope>NUCLEOTIDE SEQUENCE [LARGE SCALE GENOMIC DNA]</scope>
    <source>
        <strain evidence="2 3">LMG 25</strain>
    </source>
</reference>
<comment type="caution">
    <text evidence="2">The sequence shown here is derived from an EMBL/GenBank/DDBJ whole genome shotgun (WGS) entry which is preliminary data.</text>
</comment>
<evidence type="ECO:0000256" key="1">
    <source>
        <dbReference type="SAM" id="Phobius"/>
    </source>
</evidence>
<keyword evidence="1" id="KW-1133">Transmembrane helix</keyword>
<keyword evidence="1" id="KW-0472">Membrane</keyword>
<proteinExistence type="predicted"/>
<organism evidence="2 3">
    <name type="scientific">Komagataeibacter swingsii</name>
    <dbReference type="NCBI Taxonomy" id="215220"/>
    <lineage>
        <taxon>Bacteria</taxon>
        <taxon>Pseudomonadati</taxon>
        <taxon>Pseudomonadota</taxon>
        <taxon>Alphaproteobacteria</taxon>
        <taxon>Acetobacterales</taxon>
        <taxon>Acetobacteraceae</taxon>
        <taxon>Komagataeibacter</taxon>
    </lineage>
</organism>
<dbReference type="RefSeq" id="WP_176642422.1">
    <property type="nucleotide sequence ID" value="NZ_JABXXS010000004.1"/>
</dbReference>
<dbReference type="EMBL" id="JABXXS010000004">
    <property type="protein sequence ID" value="NVN35850.1"/>
    <property type="molecule type" value="Genomic_DNA"/>
</dbReference>
<feature type="transmembrane region" description="Helical" evidence="1">
    <location>
        <begin position="81"/>
        <end position="99"/>
    </location>
</feature>
<evidence type="ECO:0000313" key="3">
    <source>
        <dbReference type="Proteomes" id="UP000522590"/>
    </source>
</evidence>
<evidence type="ECO:0000313" key="2">
    <source>
        <dbReference type="EMBL" id="NVN35850.1"/>
    </source>
</evidence>
<accession>A0A850NZG9</accession>
<dbReference type="AlphaFoldDB" id="A0A850NZG9"/>
<feature type="transmembrane region" description="Helical" evidence="1">
    <location>
        <begin position="105"/>
        <end position="125"/>
    </location>
</feature>